<reference evidence="2" key="1">
    <citation type="submission" date="2015-09" db="EMBL/GenBank/DDBJ databases">
        <authorList>
            <person name="Bertelli C."/>
        </authorList>
    </citation>
    <scope>NUCLEOTIDE SEQUENCE [LARGE SCALE GENOMIC DNA]</scope>
    <source>
        <strain evidence="2">KNic</strain>
    </source>
</reference>
<evidence type="ECO:0000313" key="1">
    <source>
        <dbReference type="EMBL" id="CUI16655.1"/>
    </source>
</evidence>
<protein>
    <submittedName>
        <fullName evidence="1">Uncharacterized protein</fullName>
    </submittedName>
</protein>
<keyword evidence="2" id="KW-1185">Reference proteome</keyword>
<name>A0A0U5JE45_9BACT</name>
<accession>A0A0U5JE45</accession>
<gene>
    <name evidence="1" type="ORF">PNK_1035</name>
</gene>
<dbReference type="EMBL" id="LN879502">
    <property type="protein sequence ID" value="CUI16655.1"/>
    <property type="molecule type" value="Genomic_DNA"/>
</dbReference>
<dbReference type="Proteomes" id="UP000069902">
    <property type="component" value="Chromosome cPNK"/>
</dbReference>
<organism evidence="1 2">
    <name type="scientific">Candidatus Protochlamydia naegleriophila</name>
    <dbReference type="NCBI Taxonomy" id="389348"/>
    <lineage>
        <taxon>Bacteria</taxon>
        <taxon>Pseudomonadati</taxon>
        <taxon>Chlamydiota</taxon>
        <taxon>Chlamydiia</taxon>
        <taxon>Parachlamydiales</taxon>
        <taxon>Parachlamydiaceae</taxon>
        <taxon>Candidatus Protochlamydia</taxon>
    </lineage>
</organism>
<dbReference type="PATRIC" id="fig|389348.3.peg.1142"/>
<dbReference type="KEGG" id="pnl:PNK_1035"/>
<dbReference type="AlphaFoldDB" id="A0A0U5JE45"/>
<proteinExistence type="predicted"/>
<sequence>MDINAEIRTFNNLKFQTEETAGKILWIEFKLRYLAERSQKVVDKLNEVTNLKDEDQKYY</sequence>
<dbReference type="InParanoid" id="A0A0U5JE45"/>
<evidence type="ECO:0000313" key="2">
    <source>
        <dbReference type="Proteomes" id="UP000069902"/>
    </source>
</evidence>